<dbReference type="EMBL" id="FQZT01000002">
    <property type="protein sequence ID" value="SHI80550.1"/>
    <property type="molecule type" value="Genomic_DNA"/>
</dbReference>
<accession>A0A1M6E5B8</accession>
<dbReference type="PANTHER" id="PTHR43628">
    <property type="entry name" value="ACTIVATOR OF C KINASE PROTEIN 1-RELATED"/>
    <property type="match status" value="1"/>
</dbReference>
<dbReference type="GO" id="GO:0003755">
    <property type="term" value="F:peptidyl-prolyl cis-trans isomerase activity"/>
    <property type="evidence" value="ECO:0007669"/>
    <property type="project" value="UniProtKB-KW"/>
</dbReference>
<dbReference type="InterPro" id="IPR052945">
    <property type="entry name" value="Mitotic_Regulator"/>
</dbReference>
<dbReference type="Pfam" id="PF00639">
    <property type="entry name" value="Rotamase"/>
    <property type="match status" value="1"/>
</dbReference>
<organism evidence="5 6">
    <name type="scientific">Malonomonas rubra DSM 5091</name>
    <dbReference type="NCBI Taxonomy" id="1122189"/>
    <lineage>
        <taxon>Bacteria</taxon>
        <taxon>Pseudomonadati</taxon>
        <taxon>Thermodesulfobacteriota</taxon>
        <taxon>Desulfuromonadia</taxon>
        <taxon>Desulfuromonadales</taxon>
        <taxon>Geopsychrobacteraceae</taxon>
        <taxon>Malonomonas</taxon>
    </lineage>
</organism>
<dbReference type="InterPro" id="IPR006597">
    <property type="entry name" value="Sel1-like"/>
</dbReference>
<dbReference type="PROSITE" id="PS50005">
    <property type="entry name" value="TPR"/>
    <property type="match status" value="3"/>
</dbReference>
<feature type="signal peptide" evidence="3">
    <location>
        <begin position="1"/>
        <end position="21"/>
    </location>
</feature>
<feature type="repeat" description="TPR" evidence="2">
    <location>
        <begin position="274"/>
        <end position="307"/>
    </location>
</feature>
<dbReference type="SUPFAM" id="SSF48452">
    <property type="entry name" value="TPR-like"/>
    <property type="match status" value="1"/>
</dbReference>
<dbReference type="PANTHER" id="PTHR43628:SF1">
    <property type="entry name" value="CHITIN SYNTHASE REGULATORY FACTOR 2-RELATED"/>
    <property type="match status" value="1"/>
</dbReference>
<proteinExistence type="predicted"/>
<dbReference type="Pfam" id="PF08238">
    <property type="entry name" value="Sel1"/>
    <property type="match status" value="3"/>
</dbReference>
<feature type="repeat" description="TPR" evidence="2">
    <location>
        <begin position="240"/>
        <end position="273"/>
    </location>
</feature>
<feature type="chain" id="PRO_5009916957" evidence="3">
    <location>
        <begin position="22"/>
        <end position="498"/>
    </location>
</feature>
<dbReference type="SUPFAM" id="SSF54534">
    <property type="entry name" value="FKBP-like"/>
    <property type="match status" value="1"/>
</dbReference>
<dbReference type="AlphaFoldDB" id="A0A1M6E5B8"/>
<keyword evidence="3" id="KW-0732">Signal</keyword>
<gene>
    <name evidence="5" type="ORF">SAMN02745165_00940</name>
</gene>
<dbReference type="SMART" id="SM00671">
    <property type="entry name" value="SEL1"/>
    <property type="match status" value="5"/>
</dbReference>
<dbReference type="InterPro" id="IPR019734">
    <property type="entry name" value="TPR_rpt"/>
</dbReference>
<dbReference type="STRING" id="1122189.SAMN02745165_00940"/>
<feature type="repeat" description="TPR" evidence="2">
    <location>
        <begin position="308"/>
        <end position="341"/>
    </location>
</feature>
<dbReference type="SMART" id="SM00028">
    <property type="entry name" value="TPR"/>
    <property type="match status" value="3"/>
</dbReference>
<protein>
    <submittedName>
        <fullName evidence="5">Sel1 repeat-containing protein</fullName>
    </submittedName>
</protein>
<dbReference type="PROSITE" id="PS50198">
    <property type="entry name" value="PPIC_PPIASE_2"/>
    <property type="match status" value="1"/>
</dbReference>
<keyword evidence="6" id="KW-1185">Reference proteome</keyword>
<keyword evidence="1" id="KW-0697">Rotamase</keyword>
<evidence type="ECO:0000313" key="5">
    <source>
        <dbReference type="EMBL" id="SHI80550.1"/>
    </source>
</evidence>
<dbReference type="Proteomes" id="UP000184171">
    <property type="component" value="Unassembled WGS sequence"/>
</dbReference>
<dbReference type="InterPro" id="IPR000297">
    <property type="entry name" value="PPIase_PpiC"/>
</dbReference>
<keyword evidence="1" id="KW-0413">Isomerase</keyword>
<dbReference type="InterPro" id="IPR046357">
    <property type="entry name" value="PPIase_dom_sf"/>
</dbReference>
<dbReference type="OrthoDB" id="9797030at2"/>
<reference evidence="5 6" key="1">
    <citation type="submission" date="2016-11" db="EMBL/GenBank/DDBJ databases">
        <authorList>
            <person name="Jaros S."/>
            <person name="Januszkiewicz K."/>
            <person name="Wedrychowicz H."/>
        </authorList>
    </citation>
    <scope>NUCLEOTIDE SEQUENCE [LARGE SCALE GENOMIC DNA]</scope>
    <source>
        <strain evidence="5 6">DSM 5091</strain>
    </source>
</reference>
<evidence type="ECO:0000256" key="1">
    <source>
        <dbReference type="PROSITE-ProRule" id="PRU00278"/>
    </source>
</evidence>
<keyword evidence="2" id="KW-0802">TPR repeat</keyword>
<name>A0A1M6E5B8_MALRU</name>
<evidence type="ECO:0000313" key="6">
    <source>
        <dbReference type="Proteomes" id="UP000184171"/>
    </source>
</evidence>
<evidence type="ECO:0000259" key="4">
    <source>
        <dbReference type="PROSITE" id="PS50198"/>
    </source>
</evidence>
<evidence type="ECO:0000256" key="3">
    <source>
        <dbReference type="SAM" id="SignalP"/>
    </source>
</evidence>
<dbReference type="Pfam" id="PF13432">
    <property type="entry name" value="TPR_16"/>
    <property type="match status" value="1"/>
</dbReference>
<dbReference type="SUPFAM" id="SSF81901">
    <property type="entry name" value="HCP-like"/>
    <property type="match status" value="1"/>
</dbReference>
<dbReference type="InterPro" id="IPR011990">
    <property type="entry name" value="TPR-like_helical_dom_sf"/>
</dbReference>
<feature type="domain" description="PpiC" evidence="4">
    <location>
        <begin position="398"/>
        <end position="487"/>
    </location>
</feature>
<dbReference type="RefSeq" id="WP_072906054.1">
    <property type="nucleotide sequence ID" value="NZ_FQZT01000002.1"/>
</dbReference>
<dbReference type="Gene3D" id="1.25.40.10">
    <property type="entry name" value="Tetratricopeptide repeat domain"/>
    <property type="match status" value="2"/>
</dbReference>
<evidence type="ECO:0000256" key="2">
    <source>
        <dbReference type="PROSITE-ProRule" id="PRU00339"/>
    </source>
</evidence>
<dbReference type="Gene3D" id="3.10.50.40">
    <property type="match status" value="1"/>
</dbReference>
<sequence length="498" mass="55983">MSRLFVPVILFLILFTNLASAAVTPALLRSAEQGNADSQYQVGITYLRKAQGQNYLEAVKWLRLAADSGHANAQYSLALRYLLGQGVKKDPEQAADWLQKAAQQNHADAQYSLGMRFFYGQGREKDKKQAWYWLRKAAAQGQADALKMKLPAVEKKSPAKKKDDQQDTEKLIEAYIEQVFAETDDQATVAEKKRLEELLTPKETLQAIQQAHLRLGENDISSDQEFNRQLDELSDSNTFAADYFFIGNRMIKEGNLPLAILAYERSLELAPENPSGLRNLASAYAHTGKNEKAIKALQRSIELSPQQASKHATLGLVYHVSGDLDNALRKYRDAAALNPGLGWFYPDMADILLQQGQYNLARQALLQAKILGMERERIWQRFVALAPQKYQQESDQPTASLHLRQLMFASAEEAEEALRELKNGADFYQLGMSRATVQFQKNSGYWGPYLPEQLAPKIKAVLADLAPFAYSPIIETSAGFHILQKFLFYDQLLTAGQN</sequence>